<protein>
    <submittedName>
        <fullName evidence="2">Uncharacterized conserved protein</fullName>
    </submittedName>
</protein>
<dbReference type="EMBL" id="LT629689">
    <property type="protein sequence ID" value="SDE94492.1"/>
    <property type="molecule type" value="Genomic_DNA"/>
</dbReference>
<evidence type="ECO:0000256" key="1">
    <source>
        <dbReference type="SAM" id="SignalP"/>
    </source>
</evidence>
<reference evidence="2 3" key="1">
    <citation type="submission" date="2016-10" db="EMBL/GenBank/DDBJ databases">
        <authorList>
            <person name="Varghese N."/>
            <person name="Submissions S."/>
        </authorList>
    </citation>
    <scope>NUCLEOTIDE SEQUENCE [LARGE SCALE GENOMIC DNA]</scope>
    <source>
        <strain evidence="2 3">DSM 17835</strain>
    </source>
</reference>
<keyword evidence="1" id="KW-0732">Signal</keyword>
<dbReference type="RefSeq" id="WP_231998143.1">
    <property type="nucleotide sequence ID" value="NZ_LT629689.1"/>
</dbReference>
<dbReference type="GeneID" id="78552972"/>
<feature type="chain" id="PRO_5046563751" evidence="1">
    <location>
        <begin position="33"/>
        <end position="314"/>
    </location>
</feature>
<gene>
    <name evidence="2" type="ORF">SAMN05216591_1474</name>
</gene>
<dbReference type="Proteomes" id="UP000182858">
    <property type="component" value="Chromosome I"/>
</dbReference>
<evidence type="ECO:0000313" key="2">
    <source>
        <dbReference type="EMBL" id="SDE94492.1"/>
    </source>
</evidence>
<feature type="signal peptide" evidence="1">
    <location>
        <begin position="1"/>
        <end position="32"/>
    </location>
</feature>
<keyword evidence="3" id="KW-1185">Reference proteome</keyword>
<sequence>MPTNKNNMKTSKTTAWINILGGLLCVSLGVLAAGLSGNAQATESGGSSYPMGVENYMSGAMPPPGFYAIVYASHYDADSLRGNDGAKLPVDFRVRASSIDPRFIWVSDQQILGGSLAFHTIMPLVDLKVDVNGQSQSKQGLGDMTFGTALGYHMSDKLQAIVALDVMAPTGEYDRHDIANIGRNYWDIQPVLALSYIDPEGLNADAKIMYDFNLKNHATDYTSGQEFHVDYSIGWGLGNSWVVGVGGYIYQQTTDDRQNGERVENNKGHALAIGPSIKYTNRKGWFITAKWQQESNVKNRAEGDAYWLKLTMPF</sequence>
<dbReference type="InterPro" id="IPR025737">
    <property type="entry name" value="FApF"/>
</dbReference>
<name>A0ABY0N447_9PSED</name>
<organism evidence="2 3">
    <name type="scientific">Pseudomonas extremaustralis</name>
    <dbReference type="NCBI Taxonomy" id="359110"/>
    <lineage>
        <taxon>Bacteria</taxon>
        <taxon>Pseudomonadati</taxon>
        <taxon>Pseudomonadota</taxon>
        <taxon>Gammaproteobacteria</taxon>
        <taxon>Pseudomonadales</taxon>
        <taxon>Pseudomonadaceae</taxon>
        <taxon>Pseudomonas</taxon>
    </lineage>
</organism>
<accession>A0ABY0N447</accession>
<evidence type="ECO:0000313" key="3">
    <source>
        <dbReference type="Proteomes" id="UP000182858"/>
    </source>
</evidence>
<dbReference type="Pfam" id="PF13557">
    <property type="entry name" value="Phenol_MetA_deg"/>
    <property type="match status" value="1"/>
</dbReference>
<proteinExistence type="predicted"/>